<keyword evidence="1" id="KW-0472">Membrane</keyword>
<evidence type="ECO:0000313" key="2">
    <source>
        <dbReference type="EMBL" id="JAD61218.1"/>
    </source>
</evidence>
<dbReference type="EMBL" id="GBRH01236677">
    <property type="protein sequence ID" value="JAD61218.1"/>
    <property type="molecule type" value="Transcribed_RNA"/>
</dbReference>
<evidence type="ECO:0000256" key="1">
    <source>
        <dbReference type="SAM" id="Phobius"/>
    </source>
</evidence>
<proteinExistence type="predicted"/>
<reference evidence="2" key="2">
    <citation type="journal article" date="2015" name="Data Brief">
        <title>Shoot transcriptome of the giant reed, Arundo donax.</title>
        <authorList>
            <person name="Barrero R.A."/>
            <person name="Guerrero F.D."/>
            <person name="Moolhuijzen P."/>
            <person name="Goolsby J.A."/>
            <person name="Tidwell J."/>
            <person name="Bellgard S.E."/>
            <person name="Bellgard M.I."/>
        </authorList>
    </citation>
    <scope>NUCLEOTIDE SEQUENCE</scope>
    <source>
        <tissue evidence="2">Shoot tissue taken approximately 20 cm above the soil surface</tissue>
    </source>
</reference>
<organism evidence="2">
    <name type="scientific">Arundo donax</name>
    <name type="common">Giant reed</name>
    <name type="synonym">Donax arundinaceus</name>
    <dbReference type="NCBI Taxonomy" id="35708"/>
    <lineage>
        <taxon>Eukaryota</taxon>
        <taxon>Viridiplantae</taxon>
        <taxon>Streptophyta</taxon>
        <taxon>Embryophyta</taxon>
        <taxon>Tracheophyta</taxon>
        <taxon>Spermatophyta</taxon>
        <taxon>Magnoliopsida</taxon>
        <taxon>Liliopsida</taxon>
        <taxon>Poales</taxon>
        <taxon>Poaceae</taxon>
        <taxon>PACMAD clade</taxon>
        <taxon>Arundinoideae</taxon>
        <taxon>Arundineae</taxon>
        <taxon>Arundo</taxon>
    </lineage>
</organism>
<keyword evidence="1" id="KW-1133">Transmembrane helix</keyword>
<protein>
    <submittedName>
        <fullName evidence="2">Uncharacterized protein</fullName>
    </submittedName>
</protein>
<keyword evidence="1" id="KW-0812">Transmembrane</keyword>
<accession>A0A0A9BGF1</accession>
<name>A0A0A9BGF1_ARUDO</name>
<sequence length="47" mass="5568">MFLPDLQFISTKYIFLIICLLLCIKIQICLFTYRLRLIVYLGSILPT</sequence>
<feature type="transmembrane region" description="Helical" evidence="1">
    <location>
        <begin position="13"/>
        <end position="33"/>
    </location>
</feature>
<reference evidence="2" key="1">
    <citation type="submission" date="2014-09" db="EMBL/GenBank/DDBJ databases">
        <authorList>
            <person name="Magalhaes I.L.F."/>
            <person name="Oliveira U."/>
            <person name="Santos F.R."/>
            <person name="Vidigal T.H.D.A."/>
            <person name="Brescovit A.D."/>
            <person name="Santos A.J."/>
        </authorList>
    </citation>
    <scope>NUCLEOTIDE SEQUENCE</scope>
    <source>
        <tissue evidence="2">Shoot tissue taken approximately 20 cm above the soil surface</tissue>
    </source>
</reference>
<dbReference type="AlphaFoldDB" id="A0A0A9BGF1"/>